<sequence>MQSDTIGVELNDFPGILFICKVPNCADPKGILEQTLGKLFVDIELDDALDFGPDTKNPEKSSRWLRIVRVTRGFVGSDDRVAMGKGEKIILERNGSILIVCAENPNISEVDSFLR</sequence>
<organism evidence="1 2">
    <name type="scientific">Candidatus Nealsonbacteria bacterium CG_4_10_14_0_8_um_filter_35_10</name>
    <dbReference type="NCBI Taxonomy" id="1974683"/>
    <lineage>
        <taxon>Bacteria</taxon>
        <taxon>Candidatus Nealsoniibacteriota</taxon>
    </lineage>
</organism>
<dbReference type="Proteomes" id="UP000230055">
    <property type="component" value="Unassembled WGS sequence"/>
</dbReference>
<gene>
    <name evidence="1" type="ORF">COY72_00480</name>
</gene>
<dbReference type="AlphaFoldDB" id="A0A2M7R877"/>
<protein>
    <submittedName>
        <fullName evidence="1">Uncharacterized protein</fullName>
    </submittedName>
</protein>
<comment type="caution">
    <text evidence="1">The sequence shown here is derived from an EMBL/GenBank/DDBJ whole genome shotgun (WGS) entry which is preliminary data.</text>
</comment>
<accession>A0A2M7R877</accession>
<reference evidence="2" key="1">
    <citation type="submission" date="2017-09" db="EMBL/GenBank/DDBJ databases">
        <title>Depth-based differentiation of microbial function through sediment-hosted aquifers and enrichment of novel symbionts in the deep terrestrial subsurface.</title>
        <authorList>
            <person name="Probst A.J."/>
            <person name="Ladd B."/>
            <person name="Jarett J.K."/>
            <person name="Geller-Mcgrath D.E."/>
            <person name="Sieber C.M.K."/>
            <person name="Emerson J.B."/>
            <person name="Anantharaman K."/>
            <person name="Thomas B.C."/>
            <person name="Malmstrom R."/>
            <person name="Stieglmeier M."/>
            <person name="Klingl A."/>
            <person name="Woyke T."/>
            <person name="Ryan C.M."/>
            <person name="Banfield J.F."/>
        </authorList>
    </citation>
    <scope>NUCLEOTIDE SEQUENCE [LARGE SCALE GENOMIC DNA]</scope>
</reference>
<evidence type="ECO:0000313" key="2">
    <source>
        <dbReference type="Proteomes" id="UP000230055"/>
    </source>
</evidence>
<name>A0A2M7R877_9BACT</name>
<evidence type="ECO:0000313" key="1">
    <source>
        <dbReference type="EMBL" id="PIY91010.1"/>
    </source>
</evidence>
<proteinExistence type="predicted"/>
<dbReference type="EMBL" id="PFLX01000012">
    <property type="protein sequence ID" value="PIY91010.1"/>
    <property type="molecule type" value="Genomic_DNA"/>
</dbReference>